<proteinExistence type="predicted"/>
<dbReference type="HOGENOM" id="CLU_1274142_0_0_1"/>
<reference evidence="1 2" key="1">
    <citation type="journal article" date="2011" name="Science">
        <title>The Selaginella genome identifies genetic changes associated with the evolution of vascular plants.</title>
        <authorList>
            <person name="Banks J.A."/>
            <person name="Nishiyama T."/>
            <person name="Hasebe M."/>
            <person name="Bowman J.L."/>
            <person name="Gribskov M."/>
            <person name="dePamphilis C."/>
            <person name="Albert V.A."/>
            <person name="Aono N."/>
            <person name="Aoyama T."/>
            <person name="Ambrose B.A."/>
            <person name="Ashton N.W."/>
            <person name="Axtell M.J."/>
            <person name="Barker E."/>
            <person name="Barker M.S."/>
            <person name="Bennetzen J.L."/>
            <person name="Bonawitz N.D."/>
            <person name="Chapple C."/>
            <person name="Cheng C."/>
            <person name="Correa L.G."/>
            <person name="Dacre M."/>
            <person name="DeBarry J."/>
            <person name="Dreyer I."/>
            <person name="Elias M."/>
            <person name="Engstrom E.M."/>
            <person name="Estelle M."/>
            <person name="Feng L."/>
            <person name="Finet C."/>
            <person name="Floyd S.K."/>
            <person name="Frommer W.B."/>
            <person name="Fujita T."/>
            <person name="Gramzow L."/>
            <person name="Gutensohn M."/>
            <person name="Harholt J."/>
            <person name="Hattori M."/>
            <person name="Heyl A."/>
            <person name="Hirai T."/>
            <person name="Hiwatashi Y."/>
            <person name="Ishikawa M."/>
            <person name="Iwata M."/>
            <person name="Karol K.G."/>
            <person name="Koehler B."/>
            <person name="Kolukisaoglu U."/>
            <person name="Kubo M."/>
            <person name="Kurata T."/>
            <person name="Lalonde S."/>
            <person name="Li K."/>
            <person name="Li Y."/>
            <person name="Litt A."/>
            <person name="Lyons E."/>
            <person name="Manning G."/>
            <person name="Maruyama T."/>
            <person name="Michael T.P."/>
            <person name="Mikami K."/>
            <person name="Miyazaki S."/>
            <person name="Morinaga S."/>
            <person name="Murata T."/>
            <person name="Mueller-Roeber B."/>
            <person name="Nelson D.R."/>
            <person name="Obara M."/>
            <person name="Oguri Y."/>
            <person name="Olmstead R.G."/>
            <person name="Onodera N."/>
            <person name="Petersen B.L."/>
            <person name="Pils B."/>
            <person name="Prigge M."/>
            <person name="Rensing S.A."/>
            <person name="Riano-Pachon D.M."/>
            <person name="Roberts A.W."/>
            <person name="Sato Y."/>
            <person name="Scheller H.V."/>
            <person name="Schulz B."/>
            <person name="Schulz C."/>
            <person name="Shakirov E.V."/>
            <person name="Shibagaki N."/>
            <person name="Shinohara N."/>
            <person name="Shippen D.E."/>
            <person name="Soerensen I."/>
            <person name="Sotooka R."/>
            <person name="Sugimoto N."/>
            <person name="Sugita M."/>
            <person name="Sumikawa N."/>
            <person name="Tanurdzic M."/>
            <person name="Theissen G."/>
            <person name="Ulvskov P."/>
            <person name="Wakazuki S."/>
            <person name="Weng J.K."/>
            <person name="Willats W.W."/>
            <person name="Wipf D."/>
            <person name="Wolf P.G."/>
            <person name="Yang L."/>
            <person name="Zimmer A.D."/>
            <person name="Zhu Q."/>
            <person name="Mitros T."/>
            <person name="Hellsten U."/>
            <person name="Loque D."/>
            <person name="Otillar R."/>
            <person name="Salamov A."/>
            <person name="Schmutz J."/>
            <person name="Shapiro H."/>
            <person name="Lindquist E."/>
            <person name="Lucas S."/>
            <person name="Rokhsar D."/>
            <person name="Grigoriev I.V."/>
        </authorList>
    </citation>
    <scope>NUCLEOTIDE SEQUENCE [LARGE SCALE GENOMIC DNA]</scope>
</reference>
<evidence type="ECO:0000313" key="1">
    <source>
        <dbReference type="EMBL" id="EFJ04924.1"/>
    </source>
</evidence>
<dbReference type="Gramene" id="EFJ04924">
    <property type="protein sequence ID" value="EFJ04924"/>
    <property type="gene ID" value="SELMODRAFT_431948"/>
</dbReference>
<dbReference type="EMBL" id="GL377743">
    <property type="protein sequence ID" value="EFJ04924.1"/>
    <property type="molecule type" value="Genomic_DNA"/>
</dbReference>
<keyword evidence="2" id="KW-1185">Reference proteome</keyword>
<dbReference type="KEGG" id="smo:SELMODRAFT_431948"/>
<evidence type="ECO:0000313" key="2">
    <source>
        <dbReference type="Proteomes" id="UP000001514"/>
    </source>
</evidence>
<name>D8TEG9_SELML</name>
<sequence>MDASIGYQDWSYRHGQTRLQVRGDDSRFWVHILHTNVGEHGHHHLHTFDSSTNAWELTSRAYDWSSGEWSGVGISEQGKQGLLVFPKPEELAGYTYCRAFPFRSGPRIMVAALCCIDNTAALGSRMDDGGLALLEVDHESGLLKAISGVVVKQLHDYRGDNVPEYHLQWFTAGVNLLVSLDDFYFLWPVAFDMRRHEFPRSCGHVRPCCIYTPLAPQ</sequence>
<dbReference type="InParanoid" id="D8TEG9"/>
<dbReference type="AlphaFoldDB" id="D8TEG9"/>
<dbReference type="Proteomes" id="UP000001514">
    <property type="component" value="Unassembled WGS sequence"/>
</dbReference>
<gene>
    <name evidence="1" type="ORF">SELMODRAFT_431948</name>
</gene>
<organism evidence="2">
    <name type="scientific">Selaginella moellendorffii</name>
    <name type="common">Spikemoss</name>
    <dbReference type="NCBI Taxonomy" id="88036"/>
    <lineage>
        <taxon>Eukaryota</taxon>
        <taxon>Viridiplantae</taxon>
        <taxon>Streptophyta</taxon>
        <taxon>Embryophyta</taxon>
        <taxon>Tracheophyta</taxon>
        <taxon>Lycopodiopsida</taxon>
        <taxon>Selaginellales</taxon>
        <taxon>Selaginellaceae</taxon>
        <taxon>Selaginella</taxon>
    </lineage>
</organism>
<protein>
    <submittedName>
        <fullName evidence="1">Uncharacterized protein</fullName>
    </submittedName>
</protein>
<accession>D8TEG9</accession>